<dbReference type="InterPro" id="IPR013818">
    <property type="entry name" value="Lipase"/>
</dbReference>
<name>A0A182WT18_ANOQN</name>
<dbReference type="GO" id="GO:0016042">
    <property type="term" value="P:lipid catabolic process"/>
    <property type="evidence" value="ECO:0007669"/>
    <property type="project" value="TreeGrafter"/>
</dbReference>
<dbReference type="EnsemblMetazoa" id="AQUA000672-RA">
    <property type="protein sequence ID" value="AQUA000672-PA"/>
    <property type="gene ID" value="AQUA000672"/>
</dbReference>
<dbReference type="CDD" id="cd00707">
    <property type="entry name" value="Pancreat_lipase_like"/>
    <property type="match status" value="2"/>
</dbReference>
<dbReference type="SUPFAM" id="SSF53474">
    <property type="entry name" value="alpha/beta-Hydrolases"/>
    <property type="match status" value="2"/>
</dbReference>
<keyword evidence="8" id="KW-1185">Reference proteome</keyword>
<dbReference type="AlphaFoldDB" id="A0A182WT18"/>
<dbReference type="PRINTS" id="PR00821">
    <property type="entry name" value="TAGLIPASE"/>
</dbReference>
<dbReference type="InterPro" id="IPR000734">
    <property type="entry name" value="TAG_lipase"/>
</dbReference>
<dbReference type="Gene3D" id="3.40.50.1820">
    <property type="entry name" value="alpha/beta hydrolase"/>
    <property type="match status" value="2"/>
</dbReference>
<evidence type="ECO:0000259" key="6">
    <source>
        <dbReference type="Pfam" id="PF00151"/>
    </source>
</evidence>
<dbReference type="InterPro" id="IPR033906">
    <property type="entry name" value="Lipase_N"/>
</dbReference>
<evidence type="ECO:0000256" key="2">
    <source>
        <dbReference type="ARBA" id="ARBA00010701"/>
    </source>
</evidence>
<sequence length="591" mass="65632">MFNPESVTSANFIKGRPLVVLIHGYTGHRDYAPNPTIRPAYFAYDEFNIISVDYNPLALEPCYLQAVRNLPTVANCTAQLLDFIISSDIIPLDDIHVVGFSLGGQTSGMIANYLRAGRLKRITGLDPAKPLFVFASNEYKLDQTDAEFVQVIHTDVFQRGILHPSGHTDFYVNGGVVQPGCDATTMMTTGECNHNRAPEYYAESIGTEVGFYGYRCAHWYLYMLGICRGGGPNDQIAIMGAHTPNTLTRSIDAFPQWSRARDSQKQENKNVFNTSSCLEKPYRCPHPRIKFYLYTRRTQQTPELIDVLDPESLYYTHWNPSHPVKIVIHGFGGGRNLSPSPDMRKAYFTRGNYNIIIVDYGSAVTEPCLNQIEWAPRFGSLCVSQLVKYIANHPRGVPPDDMHLIGYSVGAHIAGLVANYLTPAEGKLGRITGLDPTIFFYAGSNNSRDLDPSDAHFVDIIHTGAGILGQWSPGGHADFYVNGGTSQPGCASSTIFQTLACDHTKVTPYFIESINSERGFWAGPCPTLISYLLGWCEPKDSEYVLMGEHLSRQARGVFYVTTNAKPPYARGFPGKNRRTAKTSEYAGVRRK</sequence>
<dbReference type="GO" id="GO:0005615">
    <property type="term" value="C:extracellular space"/>
    <property type="evidence" value="ECO:0007669"/>
    <property type="project" value="TreeGrafter"/>
</dbReference>
<dbReference type="VEuPathDB" id="VectorBase:AQUA000672"/>
<evidence type="ECO:0000256" key="5">
    <source>
        <dbReference type="SAM" id="MobiDB-lite"/>
    </source>
</evidence>
<feature type="region of interest" description="Disordered" evidence="5">
    <location>
        <begin position="570"/>
        <end position="591"/>
    </location>
</feature>
<dbReference type="STRING" id="34691.A0A182WT18"/>
<comment type="similarity">
    <text evidence="2 4">Belongs to the AB hydrolase superfamily. Lipase family.</text>
</comment>
<evidence type="ECO:0000313" key="7">
    <source>
        <dbReference type="EnsemblMetazoa" id="AQUA000672-PA"/>
    </source>
</evidence>
<dbReference type="PANTHER" id="PTHR11610:SF174">
    <property type="entry name" value="MIP30168P"/>
    <property type="match status" value="1"/>
</dbReference>
<keyword evidence="3" id="KW-0964">Secreted</keyword>
<proteinExistence type="inferred from homology"/>
<feature type="domain" description="Lipase" evidence="6">
    <location>
        <begin position="4"/>
        <end position="240"/>
    </location>
</feature>
<reference evidence="7" key="1">
    <citation type="submission" date="2020-05" db="UniProtKB">
        <authorList>
            <consortium name="EnsemblMetazoa"/>
        </authorList>
    </citation>
    <scope>IDENTIFICATION</scope>
    <source>
        <strain evidence="7">SANGQUA</strain>
    </source>
</reference>
<dbReference type="InterPro" id="IPR029058">
    <property type="entry name" value="AB_hydrolase_fold"/>
</dbReference>
<dbReference type="Proteomes" id="UP000076407">
    <property type="component" value="Unassembled WGS sequence"/>
</dbReference>
<evidence type="ECO:0000256" key="3">
    <source>
        <dbReference type="ARBA" id="ARBA00022525"/>
    </source>
</evidence>
<dbReference type="GO" id="GO:0016298">
    <property type="term" value="F:lipase activity"/>
    <property type="evidence" value="ECO:0007669"/>
    <property type="project" value="InterPro"/>
</dbReference>
<dbReference type="VEuPathDB" id="VectorBase:AQUA016874"/>
<dbReference type="GO" id="GO:0017171">
    <property type="term" value="F:serine hydrolase activity"/>
    <property type="evidence" value="ECO:0007669"/>
    <property type="project" value="TreeGrafter"/>
</dbReference>
<protein>
    <recommendedName>
        <fullName evidence="6">Lipase domain-containing protein</fullName>
    </recommendedName>
</protein>
<feature type="domain" description="Lipase" evidence="6">
    <location>
        <begin position="263"/>
        <end position="568"/>
    </location>
</feature>
<evidence type="ECO:0000256" key="1">
    <source>
        <dbReference type="ARBA" id="ARBA00004613"/>
    </source>
</evidence>
<comment type="subcellular location">
    <subcellularLocation>
        <location evidence="1">Secreted</location>
    </subcellularLocation>
</comment>
<accession>A0A182WT18</accession>
<dbReference type="PANTHER" id="PTHR11610">
    <property type="entry name" value="LIPASE"/>
    <property type="match status" value="1"/>
</dbReference>
<dbReference type="FunFam" id="3.40.50.1820:FF:000076">
    <property type="entry name" value="phospholipase A1"/>
    <property type="match status" value="2"/>
</dbReference>
<evidence type="ECO:0000313" key="8">
    <source>
        <dbReference type="Proteomes" id="UP000076407"/>
    </source>
</evidence>
<evidence type="ECO:0000256" key="4">
    <source>
        <dbReference type="RuleBase" id="RU004262"/>
    </source>
</evidence>
<dbReference type="Pfam" id="PF00151">
    <property type="entry name" value="Lipase"/>
    <property type="match status" value="2"/>
</dbReference>
<organism evidence="7 8">
    <name type="scientific">Anopheles quadriannulatus</name>
    <name type="common">Mosquito</name>
    <dbReference type="NCBI Taxonomy" id="34691"/>
    <lineage>
        <taxon>Eukaryota</taxon>
        <taxon>Metazoa</taxon>
        <taxon>Ecdysozoa</taxon>
        <taxon>Arthropoda</taxon>
        <taxon>Hexapoda</taxon>
        <taxon>Insecta</taxon>
        <taxon>Pterygota</taxon>
        <taxon>Neoptera</taxon>
        <taxon>Endopterygota</taxon>
        <taxon>Diptera</taxon>
        <taxon>Nematocera</taxon>
        <taxon>Culicoidea</taxon>
        <taxon>Culicidae</taxon>
        <taxon>Anophelinae</taxon>
        <taxon>Anopheles</taxon>
    </lineage>
</organism>